<evidence type="ECO:0000313" key="2">
    <source>
        <dbReference type="EMBL" id="NMU90108.1"/>
    </source>
</evidence>
<sequence length="499" mass="49615">MSKLRSLIVWSVVFTQVWSPVLAQTLPISVDRSVPGARPSVGVSHGVPVVNIAPPSAGGVSNNRYTQFNVGPSGVVLNNSGGASQTQLAGQVSGNLMLGNRHAGTILNQVTAPNPSQLLGMLEVAGNRANVIVANPAGITCNGCGFLNADRATLTTGKPRVGPDGGIGFDVTGGRLAVEGQGLNGMNLSQVDLIARTLEINAGIWANRLNVTAGASRVDYGSDAISAQAGDGPAPIVALDTAALGGMYANSIRLIGTEAGVGVNIGGNLAALTGALSVDVNGDVRIQPSGHMQAATDLAVRSAGDVVNAGAVAAAGALALDAAGRIGNDGAMSSGAGSRLVAGRFDNGGAVTAGLQADGSLRPAPLDVQAARIGNTGTLLAGGDALLCGDILDLSEGQLAASGVLALDATGALFNRGGALYGASVSLHAGSLDNTLGKLTSGGALNGHVAGAIETVAARSLARIRWRWTATWSSTGLAAWCRAVPWRSAAPAESTTRTA</sequence>
<dbReference type="NCBIfam" id="TIGR01901">
    <property type="entry name" value="adhes_NPXG"/>
    <property type="match status" value="1"/>
</dbReference>
<evidence type="ECO:0000259" key="1">
    <source>
        <dbReference type="SMART" id="SM00912"/>
    </source>
</evidence>
<evidence type="ECO:0000313" key="3">
    <source>
        <dbReference type="Proteomes" id="UP000542405"/>
    </source>
</evidence>
<dbReference type="NCBIfam" id="TIGR01731">
    <property type="entry name" value="fil_hemag_20aa"/>
    <property type="match status" value="4"/>
</dbReference>
<dbReference type="EMBL" id="JABBZE010000074">
    <property type="protein sequence ID" value="NMU90108.1"/>
    <property type="molecule type" value="Genomic_DNA"/>
</dbReference>
<dbReference type="SMART" id="SM00912">
    <property type="entry name" value="Haemagg_act"/>
    <property type="match status" value="1"/>
</dbReference>
<organism evidence="2 3">
    <name type="scientific">Achromobacter ruhlandii</name>
    <dbReference type="NCBI Taxonomy" id="72557"/>
    <lineage>
        <taxon>Bacteria</taxon>
        <taxon>Pseudomonadati</taxon>
        <taxon>Pseudomonadota</taxon>
        <taxon>Betaproteobacteria</taxon>
        <taxon>Burkholderiales</taxon>
        <taxon>Alcaligenaceae</taxon>
        <taxon>Achromobacter</taxon>
    </lineage>
</organism>
<dbReference type="Pfam" id="PF05860">
    <property type="entry name" value="TPS"/>
    <property type="match status" value="1"/>
</dbReference>
<dbReference type="InterPro" id="IPR011050">
    <property type="entry name" value="Pectin_lyase_fold/virulence"/>
</dbReference>
<gene>
    <name evidence="2" type="ORF">HGQ98_09695</name>
</gene>
<comment type="caution">
    <text evidence="2">The sequence shown here is derived from an EMBL/GenBank/DDBJ whole genome shotgun (WGS) entry which is preliminary data.</text>
</comment>
<name>A0A848NC27_9BURK</name>
<dbReference type="InterPro" id="IPR010069">
    <property type="entry name" value="CdiA_FHA1_rpt"/>
</dbReference>
<proteinExistence type="predicted"/>
<dbReference type="Proteomes" id="UP000542405">
    <property type="component" value="Unassembled WGS sequence"/>
</dbReference>
<dbReference type="InterPro" id="IPR012334">
    <property type="entry name" value="Pectin_lyas_fold"/>
</dbReference>
<dbReference type="AlphaFoldDB" id="A0A848NC27"/>
<dbReference type="InterPro" id="IPR008638">
    <property type="entry name" value="FhaB/CdiA-like_TPS"/>
</dbReference>
<protein>
    <submittedName>
        <fullName evidence="2">Filamentous hemagglutinin N-terminal domain-containing protein</fullName>
    </submittedName>
</protein>
<feature type="domain" description="Filamentous haemagglutinin FhaB/tRNA nuclease CdiA-like TPS" evidence="1">
    <location>
        <begin position="44"/>
        <end position="164"/>
    </location>
</feature>
<reference evidence="2 3" key="1">
    <citation type="submission" date="2020-04" db="EMBL/GenBank/DDBJ databases">
        <title>Achromobacter ruhlandii genome sequencing and assembly.</title>
        <authorList>
            <person name="Martins R.C.R."/>
            <person name="Perdigao-Neto L.V."/>
            <person name="Levin A.S.S."/>
            <person name="Costa S.F."/>
        </authorList>
    </citation>
    <scope>NUCLEOTIDE SEQUENCE [LARGE SCALE GENOMIC DNA]</scope>
    <source>
        <strain evidence="2 3">9035ralo</strain>
    </source>
</reference>
<accession>A0A848NC27</accession>
<dbReference type="Gene3D" id="2.160.20.10">
    <property type="entry name" value="Single-stranded right-handed beta-helix, Pectin lyase-like"/>
    <property type="match status" value="1"/>
</dbReference>
<dbReference type="SUPFAM" id="SSF51126">
    <property type="entry name" value="Pectin lyase-like"/>
    <property type="match status" value="1"/>
</dbReference>